<dbReference type="EC" id="5.2.1.8" evidence="4"/>
<keyword evidence="3 4" id="KW-0413">Isomerase</keyword>
<keyword evidence="7" id="KW-1185">Reference proteome</keyword>
<keyword evidence="2 4" id="KW-0697">Rotamase</keyword>
<dbReference type="STRING" id="51511.ENSCSAVP00000011767"/>
<dbReference type="Gene3D" id="2.40.100.10">
    <property type="entry name" value="Cyclophilin-like"/>
    <property type="match status" value="1"/>
</dbReference>
<organism evidence="6 7">
    <name type="scientific">Ciona savignyi</name>
    <name type="common">Pacific transparent sea squirt</name>
    <dbReference type="NCBI Taxonomy" id="51511"/>
    <lineage>
        <taxon>Eukaryota</taxon>
        <taxon>Metazoa</taxon>
        <taxon>Chordata</taxon>
        <taxon>Tunicata</taxon>
        <taxon>Ascidiacea</taxon>
        <taxon>Phlebobranchia</taxon>
        <taxon>Cionidae</taxon>
        <taxon>Ciona</taxon>
    </lineage>
</organism>
<evidence type="ECO:0000256" key="2">
    <source>
        <dbReference type="ARBA" id="ARBA00023110"/>
    </source>
</evidence>
<dbReference type="PIRSF" id="PIRSF001467">
    <property type="entry name" value="Peptidylpro_ismrse"/>
    <property type="match status" value="1"/>
</dbReference>
<comment type="catalytic activity">
    <reaction evidence="1 4">
        <text>[protein]-peptidylproline (omega=180) = [protein]-peptidylproline (omega=0)</text>
        <dbReference type="Rhea" id="RHEA:16237"/>
        <dbReference type="Rhea" id="RHEA-COMP:10747"/>
        <dbReference type="Rhea" id="RHEA-COMP:10748"/>
        <dbReference type="ChEBI" id="CHEBI:83833"/>
        <dbReference type="ChEBI" id="CHEBI:83834"/>
        <dbReference type="EC" id="5.2.1.8"/>
    </reaction>
</comment>
<sequence length="166" mass="18238">LSISFLMLSVALYFATGSLEERKNIKHPTITDKVTMKIAVEDGKTGQLVFGLYGQACPLTVENFIKLSTHEKGYGYKGSKFFMIFQRHMIMGGDIVNNNGTSGRSALDEPFENENLKLKHLVPGTLASIGLKNNSDSKKTSQFYITFDQTSAFDGAAVVFGRVIKG</sequence>
<dbReference type="PRINTS" id="PR00153">
    <property type="entry name" value="CSAPPISMRASE"/>
</dbReference>
<dbReference type="InterPro" id="IPR029000">
    <property type="entry name" value="Cyclophilin-like_dom_sf"/>
</dbReference>
<dbReference type="HOGENOM" id="CLU_012062_4_2_1"/>
<dbReference type="Ensembl" id="ENSCSAVT00000011904.1">
    <property type="protein sequence ID" value="ENSCSAVP00000011767.1"/>
    <property type="gene ID" value="ENSCSAVG00000006907.1"/>
</dbReference>
<dbReference type="InterPro" id="IPR002130">
    <property type="entry name" value="Cyclophilin-type_PPIase_dom"/>
</dbReference>
<reference evidence="6" key="3">
    <citation type="submission" date="2025-09" db="UniProtKB">
        <authorList>
            <consortium name="Ensembl"/>
        </authorList>
    </citation>
    <scope>IDENTIFICATION</scope>
</reference>
<evidence type="ECO:0000259" key="5">
    <source>
        <dbReference type="PROSITE" id="PS50072"/>
    </source>
</evidence>
<dbReference type="SUPFAM" id="SSF50891">
    <property type="entry name" value="Cyclophilin-like"/>
    <property type="match status" value="1"/>
</dbReference>
<evidence type="ECO:0000313" key="7">
    <source>
        <dbReference type="Proteomes" id="UP000007875"/>
    </source>
</evidence>
<feature type="signal peptide" evidence="4">
    <location>
        <begin position="1"/>
        <end position="17"/>
    </location>
</feature>
<dbReference type="Pfam" id="PF00160">
    <property type="entry name" value="Pro_isomerase"/>
    <property type="match status" value="1"/>
</dbReference>
<proteinExistence type="inferred from homology"/>
<name>H2Z2F5_CIOSA</name>
<dbReference type="GeneTree" id="ENSGT00940000167766"/>
<dbReference type="InterPro" id="IPR024936">
    <property type="entry name" value="Cyclophilin-type_PPIase"/>
</dbReference>
<feature type="domain" description="PPIase cyclophilin-type" evidence="5">
    <location>
        <begin position="35"/>
        <end position="166"/>
    </location>
</feature>
<dbReference type="GO" id="GO:0016018">
    <property type="term" value="F:cyclosporin A binding"/>
    <property type="evidence" value="ECO:0007669"/>
    <property type="project" value="TreeGrafter"/>
</dbReference>
<evidence type="ECO:0000256" key="3">
    <source>
        <dbReference type="ARBA" id="ARBA00023235"/>
    </source>
</evidence>
<reference evidence="6" key="2">
    <citation type="submission" date="2025-08" db="UniProtKB">
        <authorList>
            <consortium name="Ensembl"/>
        </authorList>
    </citation>
    <scope>IDENTIFICATION</scope>
</reference>
<dbReference type="eggNOG" id="KOG0880">
    <property type="taxonomic scope" value="Eukaryota"/>
</dbReference>
<dbReference type="AlphaFoldDB" id="H2Z2F5"/>
<dbReference type="GO" id="GO:0003755">
    <property type="term" value="F:peptidyl-prolyl cis-trans isomerase activity"/>
    <property type="evidence" value="ECO:0007669"/>
    <property type="project" value="UniProtKB-UniRule"/>
</dbReference>
<evidence type="ECO:0000313" key="6">
    <source>
        <dbReference type="Ensembl" id="ENSCSAVP00000011767.1"/>
    </source>
</evidence>
<accession>H2Z2F5</accession>
<comment type="similarity">
    <text evidence="4">Belongs to the cyclophilin-type PPIase family.</text>
</comment>
<evidence type="ECO:0000256" key="1">
    <source>
        <dbReference type="ARBA" id="ARBA00000971"/>
    </source>
</evidence>
<comment type="function">
    <text evidence="4">PPIases accelerate the folding of proteins. It catalyzes the cis-trans isomerization of proline imidic peptide bonds in oligopeptides.</text>
</comment>
<feature type="chain" id="PRO_5006525491" description="Peptidyl-prolyl cis-trans isomerase" evidence="4">
    <location>
        <begin position="18"/>
        <end position="166"/>
    </location>
</feature>
<dbReference type="GO" id="GO:0005737">
    <property type="term" value="C:cytoplasm"/>
    <property type="evidence" value="ECO:0007669"/>
    <property type="project" value="TreeGrafter"/>
</dbReference>
<evidence type="ECO:0000256" key="4">
    <source>
        <dbReference type="RuleBase" id="RU363019"/>
    </source>
</evidence>
<dbReference type="InParanoid" id="H2Z2F5"/>
<reference evidence="7" key="1">
    <citation type="submission" date="2003-08" db="EMBL/GenBank/DDBJ databases">
        <authorList>
            <person name="Birren B."/>
            <person name="Nusbaum C."/>
            <person name="Abebe A."/>
            <person name="Abouelleil A."/>
            <person name="Adekoya E."/>
            <person name="Ait-zahra M."/>
            <person name="Allen N."/>
            <person name="Allen T."/>
            <person name="An P."/>
            <person name="Anderson M."/>
            <person name="Anderson S."/>
            <person name="Arachchi H."/>
            <person name="Armbruster J."/>
            <person name="Bachantsang P."/>
            <person name="Baldwin J."/>
            <person name="Barry A."/>
            <person name="Bayul T."/>
            <person name="Blitshsteyn B."/>
            <person name="Bloom T."/>
            <person name="Blye J."/>
            <person name="Boguslavskiy L."/>
            <person name="Borowsky M."/>
            <person name="Boukhgalter B."/>
            <person name="Brunache A."/>
            <person name="Butler J."/>
            <person name="Calixte N."/>
            <person name="Calvo S."/>
            <person name="Camarata J."/>
            <person name="Campo K."/>
            <person name="Chang J."/>
            <person name="Cheshatsang Y."/>
            <person name="Citroen M."/>
            <person name="Collymore A."/>
            <person name="Considine T."/>
            <person name="Cook A."/>
            <person name="Cooke P."/>
            <person name="Corum B."/>
            <person name="Cuomo C."/>
            <person name="David R."/>
            <person name="Dawoe T."/>
            <person name="Degray S."/>
            <person name="Dodge S."/>
            <person name="Dooley K."/>
            <person name="Dorje P."/>
            <person name="Dorjee K."/>
            <person name="Dorris L."/>
            <person name="Duffey N."/>
            <person name="Dupes A."/>
            <person name="Elkins T."/>
            <person name="Engels R."/>
            <person name="Erickson J."/>
            <person name="Farina A."/>
            <person name="Faro S."/>
            <person name="Ferreira P."/>
            <person name="Fischer H."/>
            <person name="Fitzgerald M."/>
            <person name="Foley K."/>
            <person name="Gage D."/>
            <person name="Galagan J."/>
            <person name="Gearin G."/>
            <person name="Gnerre S."/>
            <person name="Gnirke A."/>
            <person name="Goyette A."/>
            <person name="Graham J."/>
            <person name="Grandbois E."/>
            <person name="Gyaltsen K."/>
            <person name="Hafez N."/>
            <person name="Hagopian D."/>
            <person name="Hagos B."/>
            <person name="Hall J."/>
            <person name="Hatcher B."/>
            <person name="Heller A."/>
            <person name="Higgins H."/>
            <person name="Honan T."/>
            <person name="Horn A."/>
            <person name="Houde N."/>
            <person name="Hughes L."/>
            <person name="Hulme W."/>
            <person name="Husby E."/>
            <person name="Iliev I."/>
            <person name="Jaffe D."/>
            <person name="Jones C."/>
            <person name="Kamal M."/>
            <person name="Kamat A."/>
            <person name="Kamvysselis M."/>
            <person name="Karlsson E."/>
            <person name="Kells C."/>
            <person name="Kieu A."/>
            <person name="Kisner P."/>
            <person name="Kodira C."/>
            <person name="Kulbokas E."/>
            <person name="Labutti K."/>
            <person name="Lama D."/>
            <person name="Landers T."/>
            <person name="Leger J."/>
            <person name="Levine S."/>
            <person name="Lewis D."/>
            <person name="Lewis T."/>
            <person name="Lindblad-toh K."/>
            <person name="Liu X."/>
            <person name="Lokyitsang T."/>
            <person name="Lokyitsang Y."/>
            <person name="Lucien O."/>
            <person name="Lui A."/>
            <person name="Ma L.J."/>
            <person name="Mabbitt R."/>
            <person name="Macdonald J."/>
            <person name="Maclean C."/>
            <person name="Major J."/>
            <person name="Manning J."/>
            <person name="Marabella R."/>
            <person name="Maru K."/>
            <person name="Matthews C."/>
            <person name="Mauceli E."/>
            <person name="Mccarthy M."/>
            <person name="Mcdonough S."/>
            <person name="Mcghee T."/>
            <person name="Meldrim J."/>
            <person name="Meneus L."/>
            <person name="Mesirov J."/>
            <person name="Mihalev A."/>
            <person name="Mihova T."/>
            <person name="Mikkelsen T."/>
            <person name="Mlenga V."/>
            <person name="Moru K."/>
            <person name="Mozes J."/>
            <person name="Mulrain L."/>
            <person name="Munson G."/>
            <person name="Naylor J."/>
            <person name="Newes C."/>
            <person name="Nguyen C."/>
            <person name="Nguyen N."/>
            <person name="Nguyen T."/>
            <person name="Nicol R."/>
            <person name="Nielsen C."/>
            <person name="Nizzari M."/>
            <person name="Norbu C."/>
            <person name="Norbu N."/>
            <person name="O'donnell P."/>
            <person name="Okoawo O."/>
            <person name="O'leary S."/>
            <person name="Omotosho B."/>
            <person name="O'neill K."/>
            <person name="Osman S."/>
            <person name="Parker S."/>
            <person name="Perrin D."/>
            <person name="Phunkhang P."/>
            <person name="Piqani B."/>
            <person name="Purcell S."/>
            <person name="Rachupka T."/>
            <person name="Ramasamy U."/>
            <person name="Rameau R."/>
            <person name="Ray V."/>
            <person name="Raymond C."/>
            <person name="Retta R."/>
            <person name="Richardson S."/>
            <person name="Rise C."/>
            <person name="Rodriguez J."/>
            <person name="Rogers J."/>
            <person name="Rogov P."/>
            <person name="Rutman M."/>
            <person name="Schupbach R."/>
            <person name="Seaman C."/>
            <person name="Settipalli S."/>
            <person name="Sharpe T."/>
            <person name="Sheridan J."/>
            <person name="Sherpa N."/>
            <person name="Shi J."/>
            <person name="Smirnov S."/>
            <person name="Smith C."/>
            <person name="Sougnez C."/>
            <person name="Spencer B."/>
            <person name="Stalker J."/>
            <person name="Stange-thomann N."/>
            <person name="Stavropoulos S."/>
            <person name="Stetson K."/>
            <person name="Stone C."/>
            <person name="Stone S."/>
            <person name="Stubbs M."/>
            <person name="Talamas J."/>
            <person name="Tchuinga P."/>
            <person name="Tenzing P."/>
            <person name="Tesfaye S."/>
            <person name="Theodore J."/>
            <person name="Thoulutsang Y."/>
            <person name="Topham K."/>
            <person name="Towey S."/>
            <person name="Tsamla T."/>
            <person name="Tsomo N."/>
            <person name="Vallee D."/>
            <person name="Vassiliev H."/>
            <person name="Venkataraman V."/>
            <person name="Vinson J."/>
            <person name="Vo A."/>
            <person name="Wade C."/>
            <person name="Wang S."/>
            <person name="Wangchuk T."/>
            <person name="Wangdi T."/>
            <person name="Whittaker C."/>
            <person name="Wilkinson J."/>
            <person name="Wu Y."/>
            <person name="Wyman D."/>
            <person name="Yadav S."/>
            <person name="Yang S."/>
            <person name="Yang X."/>
            <person name="Yeager S."/>
            <person name="Yee E."/>
            <person name="Young G."/>
            <person name="Zainoun J."/>
            <person name="Zembeck L."/>
            <person name="Zimmer A."/>
            <person name="Zody M."/>
            <person name="Lander E."/>
        </authorList>
    </citation>
    <scope>NUCLEOTIDE SEQUENCE [LARGE SCALE GENOMIC DNA]</scope>
</reference>
<dbReference type="PROSITE" id="PS50072">
    <property type="entry name" value="CSA_PPIASE_2"/>
    <property type="match status" value="1"/>
</dbReference>
<dbReference type="PANTHER" id="PTHR11071:SF561">
    <property type="entry name" value="PEPTIDYL-PROLYL CIS-TRANS ISOMERASE D-RELATED"/>
    <property type="match status" value="1"/>
</dbReference>
<dbReference type="GO" id="GO:0006457">
    <property type="term" value="P:protein folding"/>
    <property type="evidence" value="ECO:0007669"/>
    <property type="project" value="TreeGrafter"/>
</dbReference>
<protein>
    <recommendedName>
        <fullName evidence="4">Peptidyl-prolyl cis-trans isomerase</fullName>
        <shortName evidence="4">PPIase</shortName>
        <ecNumber evidence="4">5.2.1.8</ecNumber>
    </recommendedName>
</protein>
<dbReference type="Proteomes" id="UP000007875">
    <property type="component" value="Unassembled WGS sequence"/>
</dbReference>
<keyword evidence="4" id="KW-0732">Signal</keyword>
<dbReference type="PANTHER" id="PTHR11071">
    <property type="entry name" value="PEPTIDYL-PROLYL CIS-TRANS ISOMERASE"/>
    <property type="match status" value="1"/>
</dbReference>